<dbReference type="InterPro" id="IPR057188">
    <property type="entry name" value="DUF7866"/>
</dbReference>
<dbReference type="Proteomes" id="UP001140206">
    <property type="component" value="Chromosome 2"/>
</dbReference>
<dbReference type="GO" id="GO:0016787">
    <property type="term" value="F:hydrolase activity"/>
    <property type="evidence" value="ECO:0007669"/>
    <property type="project" value="UniProtKB-KW"/>
</dbReference>
<dbReference type="Proteomes" id="UP001140206">
    <property type="component" value="Chromosome 1"/>
</dbReference>
<reference evidence="5" key="1">
    <citation type="submission" date="2022-08" db="EMBL/GenBank/DDBJ databases">
        <authorList>
            <person name="Marques A."/>
        </authorList>
    </citation>
    <scope>NUCLEOTIDE SEQUENCE</scope>
    <source>
        <strain evidence="5">RhyPub2mFocal</strain>
        <tissue evidence="5">Leaves</tissue>
    </source>
</reference>
<comment type="caution">
    <text evidence="5">The sequence shown here is derived from an EMBL/GenBank/DDBJ whole genome shotgun (WGS) entry which is preliminary data.</text>
</comment>
<dbReference type="EMBL" id="JAMFTS010000002">
    <property type="protein sequence ID" value="KAJ4798495.1"/>
    <property type="molecule type" value="Genomic_DNA"/>
</dbReference>
<dbReference type="EMBL" id="JAMFTS010000001">
    <property type="protein sequence ID" value="KAJ4810096.1"/>
    <property type="molecule type" value="Genomic_DNA"/>
</dbReference>
<dbReference type="PANTHER" id="PTHR33786:SF2">
    <property type="entry name" value="UBIQUITIN CARBOXYL-TERMINAL HYDROLASE"/>
    <property type="match status" value="1"/>
</dbReference>
<feature type="domain" description="DUF7866" evidence="2">
    <location>
        <begin position="61"/>
        <end position="112"/>
    </location>
</feature>
<feature type="signal peptide" evidence="1">
    <location>
        <begin position="1"/>
        <end position="24"/>
    </location>
</feature>
<name>A0AAV8H1X2_9POAL</name>
<accession>A0AAV8H1X2</accession>
<dbReference type="AlphaFoldDB" id="A0AAV8H1X2"/>
<keyword evidence="6" id="KW-1185">Reference proteome</keyword>
<dbReference type="Pfam" id="PF25268">
    <property type="entry name" value="DUF7866"/>
    <property type="match status" value="1"/>
</dbReference>
<keyword evidence="1" id="KW-0732">Signal</keyword>
<organism evidence="5 6">
    <name type="scientific">Rhynchospora pubera</name>
    <dbReference type="NCBI Taxonomy" id="906938"/>
    <lineage>
        <taxon>Eukaryota</taxon>
        <taxon>Viridiplantae</taxon>
        <taxon>Streptophyta</taxon>
        <taxon>Embryophyta</taxon>
        <taxon>Tracheophyta</taxon>
        <taxon>Spermatophyta</taxon>
        <taxon>Magnoliopsida</taxon>
        <taxon>Liliopsida</taxon>
        <taxon>Poales</taxon>
        <taxon>Cyperaceae</taxon>
        <taxon>Cyperoideae</taxon>
        <taxon>Rhynchosporeae</taxon>
        <taxon>Rhynchospora</taxon>
    </lineage>
</organism>
<keyword evidence="5" id="KW-0378">Hydrolase</keyword>
<evidence type="ECO:0000259" key="2">
    <source>
        <dbReference type="Pfam" id="PF25268"/>
    </source>
</evidence>
<protein>
    <submittedName>
        <fullName evidence="5">Ubiquitin carboxyl-terminal hydrolase 15</fullName>
    </submittedName>
</protein>
<dbReference type="PANTHER" id="PTHR33786">
    <property type="entry name" value="UBIQUITIN CARBOXYL-TERMINAL HYDROLASE"/>
    <property type="match status" value="1"/>
</dbReference>
<sequence>MRLMSPNLLILLLFLFYISNQATSSNEQRGSEEVLTTTPKPVEVQNVGFFEFNQRRRRLDSFQLCAPCTCCGGSKGLCLVSPCCYAINCNIPNRPFGFCSFSPKSCDCTLCSL</sequence>
<evidence type="ECO:0000313" key="4">
    <source>
        <dbReference type="EMBL" id="KAJ4798495.1"/>
    </source>
</evidence>
<evidence type="ECO:0000256" key="1">
    <source>
        <dbReference type="SAM" id="SignalP"/>
    </source>
</evidence>
<evidence type="ECO:0000313" key="3">
    <source>
        <dbReference type="EMBL" id="KAJ4748553.1"/>
    </source>
</evidence>
<dbReference type="Proteomes" id="UP001140206">
    <property type="component" value="Chromosome 5"/>
</dbReference>
<evidence type="ECO:0000313" key="6">
    <source>
        <dbReference type="Proteomes" id="UP001140206"/>
    </source>
</evidence>
<gene>
    <name evidence="5" type="ORF">LUZ62_022662</name>
    <name evidence="4" type="ORF">LUZ62_049741</name>
    <name evidence="3" type="ORF">LUZ62_082958</name>
</gene>
<dbReference type="EMBL" id="JAMFTS010000005">
    <property type="protein sequence ID" value="KAJ4748553.1"/>
    <property type="molecule type" value="Genomic_DNA"/>
</dbReference>
<evidence type="ECO:0000313" key="5">
    <source>
        <dbReference type="EMBL" id="KAJ4810096.1"/>
    </source>
</evidence>
<feature type="chain" id="PRO_5044716526" evidence="1">
    <location>
        <begin position="25"/>
        <end position="113"/>
    </location>
</feature>
<proteinExistence type="predicted"/>